<dbReference type="Proteomes" id="UP000635565">
    <property type="component" value="Unassembled WGS sequence"/>
</dbReference>
<evidence type="ECO:0000259" key="1">
    <source>
        <dbReference type="Pfam" id="PF01507"/>
    </source>
</evidence>
<organism evidence="2 3">
    <name type="scientific">Dictyobacter formicarum</name>
    <dbReference type="NCBI Taxonomy" id="2778368"/>
    <lineage>
        <taxon>Bacteria</taxon>
        <taxon>Bacillati</taxon>
        <taxon>Chloroflexota</taxon>
        <taxon>Ktedonobacteria</taxon>
        <taxon>Ktedonobacterales</taxon>
        <taxon>Dictyobacteraceae</taxon>
        <taxon>Dictyobacter</taxon>
    </lineage>
</organism>
<evidence type="ECO:0000313" key="3">
    <source>
        <dbReference type="Proteomes" id="UP000635565"/>
    </source>
</evidence>
<feature type="domain" description="Phosphoadenosine phosphosulphate reductase" evidence="1">
    <location>
        <begin position="18"/>
        <end position="236"/>
    </location>
</feature>
<accession>A0ABQ3VR88</accession>
<evidence type="ECO:0000313" key="2">
    <source>
        <dbReference type="EMBL" id="GHO88209.1"/>
    </source>
</evidence>
<dbReference type="InterPro" id="IPR050128">
    <property type="entry name" value="Sulfate_adenylyltrnsfr_sub2"/>
</dbReference>
<dbReference type="Pfam" id="PF01507">
    <property type="entry name" value="PAPS_reduct"/>
    <property type="match status" value="1"/>
</dbReference>
<protein>
    <recommendedName>
        <fullName evidence="1">Phosphoadenosine phosphosulphate reductase domain-containing protein</fullName>
    </recommendedName>
</protein>
<sequence length="378" mass="43128">MFSIPLVLLEAFEAGADCAISVSGGKDSQALLTAVVAWWRAQRYSGRLFAIFADLGRAEWQQTRPFLAHLCQSLQVELIVVHRAAGDLLDKFEERRATLEDSAPFWPSSAARYCTSDLKRSPIDQYLRSSQLVVSAEGIRAKESRARAQKPSVSLRQGISGKQYRESASPEDAWLLYRQERQEEYDAYHQLTLFADLDPVSAQPSQHGPRLAFTWYPILGWSREQVWQACGTTQEELDERRILYQEGVTNQNASMREQALAGWPAHPAYVMGANRLSCSLCILGDVPTLLAGARAQPEYYRSLCWLEIQSGYSFQPQRWLCDLLPELLTEEMRMLLEQHPRRQQWLVLLAERAQRKLQRMQAKKTPGKSRHVLPVIHV</sequence>
<dbReference type="PANTHER" id="PTHR43196:SF2">
    <property type="entry name" value="PHOSPHOADENOSINE PHOSPHOSULFATE REDUCTASE"/>
    <property type="match status" value="1"/>
</dbReference>
<dbReference type="InterPro" id="IPR014729">
    <property type="entry name" value="Rossmann-like_a/b/a_fold"/>
</dbReference>
<reference evidence="2 3" key="1">
    <citation type="journal article" date="2021" name="Int. J. Syst. Evol. Microbiol.">
        <title>Reticulibacter mediterranei gen. nov., sp. nov., within the new family Reticulibacteraceae fam. nov., and Ktedonospora formicarum gen. nov., sp. nov., Ktedonobacter robiniae sp. nov., Dictyobacter formicarum sp. nov. and Dictyobacter arantiisoli sp. nov., belonging to the class Ktedonobacteria.</title>
        <authorList>
            <person name="Yabe S."/>
            <person name="Zheng Y."/>
            <person name="Wang C.M."/>
            <person name="Sakai Y."/>
            <person name="Abe K."/>
            <person name="Yokota A."/>
            <person name="Donadio S."/>
            <person name="Cavaletti L."/>
            <person name="Monciardini P."/>
        </authorList>
    </citation>
    <scope>NUCLEOTIDE SEQUENCE [LARGE SCALE GENOMIC DNA]</scope>
    <source>
        <strain evidence="2 3">SOSP1-9</strain>
    </source>
</reference>
<gene>
    <name evidence="2" type="ORF">KSZ_62150</name>
</gene>
<name>A0ABQ3VR88_9CHLR</name>
<keyword evidence="3" id="KW-1185">Reference proteome</keyword>
<dbReference type="SUPFAM" id="SSF52402">
    <property type="entry name" value="Adenine nucleotide alpha hydrolases-like"/>
    <property type="match status" value="1"/>
</dbReference>
<proteinExistence type="predicted"/>
<dbReference type="RefSeq" id="WP_201365818.1">
    <property type="nucleotide sequence ID" value="NZ_BNJJ01000022.1"/>
</dbReference>
<dbReference type="PANTHER" id="PTHR43196">
    <property type="entry name" value="SULFATE ADENYLYLTRANSFERASE SUBUNIT 2"/>
    <property type="match status" value="1"/>
</dbReference>
<comment type="caution">
    <text evidence="2">The sequence shown here is derived from an EMBL/GenBank/DDBJ whole genome shotgun (WGS) entry which is preliminary data.</text>
</comment>
<dbReference type="Gene3D" id="3.40.50.620">
    <property type="entry name" value="HUPs"/>
    <property type="match status" value="1"/>
</dbReference>
<dbReference type="InterPro" id="IPR002500">
    <property type="entry name" value="PAPS_reduct_dom"/>
</dbReference>
<dbReference type="EMBL" id="BNJJ01000022">
    <property type="protein sequence ID" value="GHO88209.1"/>
    <property type="molecule type" value="Genomic_DNA"/>
</dbReference>